<evidence type="ECO:0000313" key="1">
    <source>
        <dbReference type="EMBL" id="MFD1834360.1"/>
    </source>
</evidence>
<reference evidence="2" key="1">
    <citation type="journal article" date="2019" name="Int. J. Syst. Evol. Microbiol.">
        <title>The Global Catalogue of Microorganisms (GCM) 10K type strain sequencing project: providing services to taxonomists for standard genome sequencing and annotation.</title>
        <authorList>
            <consortium name="The Broad Institute Genomics Platform"/>
            <consortium name="The Broad Institute Genome Sequencing Center for Infectious Disease"/>
            <person name="Wu L."/>
            <person name="Ma J."/>
        </authorList>
    </citation>
    <scope>NUCLEOTIDE SEQUENCE [LARGE SCALE GENOMIC DNA]</scope>
    <source>
        <strain evidence="2">JCM 11650</strain>
    </source>
</reference>
<dbReference type="RefSeq" id="WP_137769232.1">
    <property type="nucleotide sequence ID" value="NZ_BAAAIS010000002.1"/>
</dbReference>
<name>A0ABW4PWB7_9MICO</name>
<sequence length="60" mass="6335">MAPTSTPSRPEDLRAVLRSALEAGENSGEAEPFDVDAFIAGKIAETDSDPRGGRKPSLHL</sequence>
<keyword evidence="2" id="KW-1185">Reference proteome</keyword>
<gene>
    <name evidence="1" type="ORF">ACFSDA_04640</name>
</gene>
<protein>
    <submittedName>
        <fullName evidence="1">Type II toxin-antitoxin system ParD family antitoxin</fullName>
    </submittedName>
</protein>
<dbReference type="Pfam" id="PF03693">
    <property type="entry name" value="ParD_antitoxin"/>
    <property type="match status" value="1"/>
</dbReference>
<dbReference type="InterPro" id="IPR022789">
    <property type="entry name" value="ParD"/>
</dbReference>
<evidence type="ECO:0000313" key="2">
    <source>
        <dbReference type="Proteomes" id="UP001597280"/>
    </source>
</evidence>
<dbReference type="Proteomes" id="UP001597280">
    <property type="component" value="Unassembled WGS sequence"/>
</dbReference>
<comment type="caution">
    <text evidence="1">The sequence shown here is derived from an EMBL/GenBank/DDBJ whole genome shotgun (WGS) entry which is preliminary data.</text>
</comment>
<dbReference type="EMBL" id="JBHUFL010000002">
    <property type="protein sequence ID" value="MFD1834360.1"/>
    <property type="molecule type" value="Genomic_DNA"/>
</dbReference>
<proteinExistence type="predicted"/>
<organism evidence="1 2">
    <name type="scientific">Brachybacterium rhamnosum</name>
    <dbReference type="NCBI Taxonomy" id="173361"/>
    <lineage>
        <taxon>Bacteria</taxon>
        <taxon>Bacillati</taxon>
        <taxon>Actinomycetota</taxon>
        <taxon>Actinomycetes</taxon>
        <taxon>Micrococcales</taxon>
        <taxon>Dermabacteraceae</taxon>
        <taxon>Brachybacterium</taxon>
    </lineage>
</organism>
<accession>A0ABW4PWB7</accession>